<keyword evidence="2" id="KW-0503">Monooxygenase</keyword>
<dbReference type="Gene3D" id="3.30.450.150">
    <property type="entry name" value="Haem-degrading domain"/>
    <property type="match status" value="1"/>
</dbReference>
<accession>A0ABW1HV14</accession>
<dbReference type="SUPFAM" id="SSF143744">
    <property type="entry name" value="GlcG-like"/>
    <property type="match status" value="1"/>
</dbReference>
<evidence type="ECO:0000313" key="5">
    <source>
        <dbReference type="EMBL" id="MFC5944027.1"/>
    </source>
</evidence>
<dbReference type="Pfam" id="PF00296">
    <property type="entry name" value="Bac_luciferase"/>
    <property type="match status" value="1"/>
</dbReference>
<evidence type="ECO:0000256" key="1">
    <source>
        <dbReference type="ARBA" id="ARBA00023002"/>
    </source>
</evidence>
<dbReference type="Proteomes" id="UP001596207">
    <property type="component" value="Unassembled WGS sequence"/>
</dbReference>
<keyword evidence="1" id="KW-0560">Oxidoreductase</keyword>
<dbReference type="InterPro" id="IPR036661">
    <property type="entry name" value="Luciferase-like_sf"/>
</dbReference>
<feature type="region of interest" description="Disordered" evidence="3">
    <location>
        <begin position="260"/>
        <end position="284"/>
    </location>
</feature>
<dbReference type="Gene3D" id="3.20.20.30">
    <property type="entry name" value="Luciferase-like domain"/>
    <property type="match status" value="1"/>
</dbReference>
<organism evidence="5 6">
    <name type="scientific">Micromonospora harpali</name>
    <dbReference type="NCBI Taxonomy" id="1490225"/>
    <lineage>
        <taxon>Bacteria</taxon>
        <taxon>Bacillati</taxon>
        <taxon>Actinomycetota</taxon>
        <taxon>Actinomycetes</taxon>
        <taxon>Micromonosporales</taxon>
        <taxon>Micromonosporaceae</taxon>
        <taxon>Micromonospora</taxon>
    </lineage>
</organism>
<evidence type="ECO:0000313" key="6">
    <source>
        <dbReference type="Proteomes" id="UP001596207"/>
    </source>
</evidence>
<dbReference type="PANTHER" id="PTHR30137">
    <property type="entry name" value="LUCIFERASE-LIKE MONOOXYGENASE"/>
    <property type="match status" value="1"/>
</dbReference>
<dbReference type="RefSeq" id="WP_353898394.1">
    <property type="nucleotide sequence ID" value="NZ_CP158970.1"/>
</dbReference>
<dbReference type="InterPro" id="IPR011251">
    <property type="entry name" value="Luciferase-like_dom"/>
</dbReference>
<dbReference type="InterPro" id="IPR038084">
    <property type="entry name" value="PduO/GlcC-like_sf"/>
</dbReference>
<feature type="domain" description="Luciferase-like" evidence="4">
    <location>
        <begin position="21"/>
        <end position="322"/>
    </location>
</feature>
<sequence length="515" mass="54168">MRFYHLVTGPAGPPPGRTDLGAGRDLLPAYVDEAVAAEALGFDGVCLGAHHLASHARVGDPNVLAAVVAARTTRIRIAVVGNALPLHDDPLLLARTLATLDLASAGRLDAGFVRGTWADLHSSRLDPTTVEERFWEGLDLIVRSWAEDRPFRWDGRHHYRPRVDAPVRPRQSPSPPVWLLTEAGRPTVAEAGRRGHSLVVPTGPRSWVVDVCRRHRQAAAAAGRAPADVVTCVPVHLAEHEGTAHEQAREQYERLLRAAASTPPVPPPVPGGPGPDGTPWAGDLPGFPPPSYDDLVAQGHVLVGSPGTVRDRLYEHLRDTGAAVHVGGGGILGAMPTPLLRRSMTIFARRVVPRLRQLSRHRPAPISHGPAGPPTDKESTMPDISLDQALTLLRAVVDHAGKVGAVVAAEVVDASGTTVAAQRMDGCFPSAGLLARKKAYGALNFRVPTHVAVEAFPEPVRTALLAAEPGLTFLPGGVPVLREGVVVGALGVTGGAGEQDVACCDAALEALTDGA</sequence>
<dbReference type="InterPro" id="IPR050766">
    <property type="entry name" value="Bact_Lucif_Oxidored"/>
</dbReference>
<proteinExistence type="predicted"/>
<reference evidence="6" key="1">
    <citation type="journal article" date="2019" name="Int. J. Syst. Evol. Microbiol.">
        <title>The Global Catalogue of Microorganisms (GCM) 10K type strain sequencing project: providing services to taxonomists for standard genome sequencing and annotation.</title>
        <authorList>
            <consortium name="The Broad Institute Genomics Platform"/>
            <consortium name="The Broad Institute Genome Sequencing Center for Infectious Disease"/>
            <person name="Wu L."/>
            <person name="Ma J."/>
        </authorList>
    </citation>
    <scope>NUCLEOTIDE SEQUENCE [LARGE SCALE GENOMIC DNA]</scope>
    <source>
        <strain evidence="6">CGMCC 4.7173</strain>
    </source>
</reference>
<dbReference type="InterPro" id="IPR005624">
    <property type="entry name" value="PduO/GlcC-like"/>
</dbReference>
<dbReference type="PANTHER" id="PTHR30137:SF8">
    <property type="entry name" value="BLR5498 PROTEIN"/>
    <property type="match status" value="1"/>
</dbReference>
<dbReference type="Pfam" id="PF03928">
    <property type="entry name" value="HbpS-like"/>
    <property type="match status" value="1"/>
</dbReference>
<name>A0ABW1HV14_9ACTN</name>
<gene>
    <name evidence="5" type="ORF">ACFPZ4_21430</name>
</gene>
<feature type="region of interest" description="Disordered" evidence="3">
    <location>
        <begin position="360"/>
        <end position="380"/>
    </location>
</feature>
<protein>
    <submittedName>
        <fullName evidence="5">LLM class flavin-dependent oxidoreductase</fullName>
    </submittedName>
</protein>
<keyword evidence="6" id="KW-1185">Reference proteome</keyword>
<evidence type="ECO:0000256" key="2">
    <source>
        <dbReference type="ARBA" id="ARBA00023033"/>
    </source>
</evidence>
<dbReference type="EMBL" id="JBHSQQ010000153">
    <property type="protein sequence ID" value="MFC5944027.1"/>
    <property type="molecule type" value="Genomic_DNA"/>
</dbReference>
<dbReference type="SUPFAM" id="SSF51679">
    <property type="entry name" value="Bacterial luciferase-like"/>
    <property type="match status" value="1"/>
</dbReference>
<evidence type="ECO:0000259" key="4">
    <source>
        <dbReference type="Pfam" id="PF00296"/>
    </source>
</evidence>
<evidence type="ECO:0000256" key="3">
    <source>
        <dbReference type="SAM" id="MobiDB-lite"/>
    </source>
</evidence>
<feature type="compositionally biased region" description="Pro residues" evidence="3">
    <location>
        <begin position="263"/>
        <end position="273"/>
    </location>
</feature>
<comment type="caution">
    <text evidence="5">The sequence shown here is derived from an EMBL/GenBank/DDBJ whole genome shotgun (WGS) entry which is preliminary data.</text>
</comment>